<gene>
    <name evidence="2" type="ORF">D9543_02630</name>
</gene>
<dbReference type="EMBL" id="REGC01000002">
    <property type="protein sequence ID" value="RMB63716.1"/>
    <property type="molecule type" value="Genomic_DNA"/>
</dbReference>
<evidence type="ECO:0000259" key="1">
    <source>
        <dbReference type="SMART" id="SM00860"/>
    </source>
</evidence>
<comment type="caution">
    <text evidence="2">The sequence shown here is derived from an EMBL/GenBank/DDBJ whole genome shotgun (WGS) entry which is preliminary data.</text>
</comment>
<dbReference type="SUPFAM" id="SSF160631">
    <property type="entry name" value="SMI1/KNR4-like"/>
    <property type="match status" value="1"/>
</dbReference>
<dbReference type="InterPro" id="IPR032869">
    <property type="entry name" value="WHH_dom_containing"/>
</dbReference>
<name>A0A3M0H254_9CORY</name>
<feature type="domain" description="Knr4/Smi1-like" evidence="1">
    <location>
        <begin position="45"/>
        <end position="186"/>
    </location>
</feature>
<evidence type="ECO:0000313" key="2">
    <source>
        <dbReference type="EMBL" id="RMB63716.1"/>
    </source>
</evidence>
<reference evidence="2 3" key="1">
    <citation type="submission" date="2018-10" db="EMBL/GenBank/DDBJ databases">
        <title>Corynebacterium macginleyi genome sequencing and assembly of the type strain and two clinical samples.</title>
        <authorList>
            <person name="Bernier A.-M."/>
            <person name="Bernard K."/>
        </authorList>
    </citation>
    <scope>NUCLEOTIDE SEQUENCE [LARGE SCALE GENOMIC DNA]</scope>
    <source>
        <strain evidence="2 3">NML 120205</strain>
    </source>
</reference>
<dbReference type="Proteomes" id="UP000270649">
    <property type="component" value="Unassembled WGS sequence"/>
</dbReference>
<evidence type="ECO:0000313" key="3">
    <source>
        <dbReference type="Proteomes" id="UP000270649"/>
    </source>
</evidence>
<dbReference type="InterPro" id="IPR037883">
    <property type="entry name" value="Knr4/Smi1-like_sf"/>
</dbReference>
<dbReference type="Pfam" id="PF09346">
    <property type="entry name" value="SMI1_KNR4"/>
    <property type="match status" value="1"/>
</dbReference>
<sequence length="357" mass="40099">MQLIPKKLHQYVRHTGGYALWSKPLESLRTIMKNYANLFEYTARPADSQRILEIESKLGKKLPDDYKMLLSETGGGILNLEKSFLTDISLPDGDTLEVVVQDIFGNGTASNGAHVDLIDYASFLMDEWEIPDEVLLFAASEDGMHQCFVINYGLPNFPEGAVLYVDTDPDGCIMPVATSVDAFLSKLGPYPDQLETVEDTDPDSTGINGALYSLLSEPLRKAISATPTPGIEKLLRQATELITRDLNPVITENSPESRTFYDVVYWIVQHIEPQHDSETFANGGRKGQTINFPELMRKSFIVPGQKYELGYTLASLIMWWDRRVREGVLKETDNGFILDEDYASSVFDQLRQGKIQE</sequence>
<protein>
    <recommendedName>
        <fullName evidence="1">Knr4/Smi1-like domain-containing protein</fullName>
    </recommendedName>
</protein>
<dbReference type="Gene3D" id="3.40.1580.10">
    <property type="entry name" value="SMI1/KNR4-like"/>
    <property type="match status" value="1"/>
</dbReference>
<proteinExistence type="predicted"/>
<dbReference type="SMART" id="SM00860">
    <property type="entry name" value="SMI1_KNR4"/>
    <property type="match status" value="1"/>
</dbReference>
<dbReference type="AlphaFoldDB" id="A0A3M0H254"/>
<organism evidence="2 3">
    <name type="scientific">Corynebacterium macginleyi</name>
    <dbReference type="NCBI Taxonomy" id="38290"/>
    <lineage>
        <taxon>Bacteria</taxon>
        <taxon>Bacillati</taxon>
        <taxon>Actinomycetota</taxon>
        <taxon>Actinomycetes</taxon>
        <taxon>Mycobacteriales</taxon>
        <taxon>Corynebacteriaceae</taxon>
        <taxon>Corynebacterium</taxon>
    </lineage>
</organism>
<dbReference type="InterPro" id="IPR018958">
    <property type="entry name" value="Knr4/Smi1-like_dom"/>
</dbReference>
<accession>A0A3M0H254</accession>
<dbReference type="Pfam" id="PF14414">
    <property type="entry name" value="WHH"/>
    <property type="match status" value="1"/>
</dbReference>